<dbReference type="PANTHER" id="PTHR31650">
    <property type="entry name" value="O-ACYLTRANSFERASE (WSD1-LIKE) FAMILY PROTEIN"/>
    <property type="match status" value="1"/>
</dbReference>
<protein>
    <submittedName>
        <fullName evidence="1">Uncharacterized protein</fullName>
    </submittedName>
</protein>
<comment type="caution">
    <text evidence="1">The sequence shown here is derived from an EMBL/GenBank/DDBJ whole genome shotgun (WGS) entry which is preliminary data.</text>
</comment>
<accession>A0ABQ7ATB6</accession>
<organism evidence="1 2">
    <name type="scientific">Brassica cretica</name>
    <name type="common">Mustard</name>
    <dbReference type="NCBI Taxonomy" id="69181"/>
    <lineage>
        <taxon>Eukaryota</taxon>
        <taxon>Viridiplantae</taxon>
        <taxon>Streptophyta</taxon>
        <taxon>Embryophyta</taxon>
        <taxon>Tracheophyta</taxon>
        <taxon>Spermatophyta</taxon>
        <taxon>Magnoliopsida</taxon>
        <taxon>eudicotyledons</taxon>
        <taxon>Gunneridae</taxon>
        <taxon>Pentapetalae</taxon>
        <taxon>rosids</taxon>
        <taxon>malvids</taxon>
        <taxon>Brassicales</taxon>
        <taxon>Brassicaceae</taxon>
        <taxon>Brassiceae</taxon>
        <taxon>Brassica</taxon>
    </lineage>
</organism>
<dbReference type="Proteomes" id="UP000266723">
    <property type="component" value="Unassembled WGS sequence"/>
</dbReference>
<sequence>MFQVMDDKKNGKAVWVPVSTRVEDHVVVAHLDYSNIENPDEFIEDYTSHLANNPMDVSRPLWEFHVLNIKTSNAESFGIGKFPHSLGYGMSLMSLLYASSSLIHWAMACRLCLFCMLAHEKHQTPTLFLLLRLQECRSRITRLR</sequence>
<keyword evidence="2" id="KW-1185">Reference proteome</keyword>
<proteinExistence type="predicted"/>
<dbReference type="EMBL" id="QGKV02001556">
    <property type="protein sequence ID" value="KAF3517268.1"/>
    <property type="molecule type" value="Genomic_DNA"/>
</dbReference>
<dbReference type="InterPro" id="IPR045034">
    <property type="entry name" value="O-acyltransferase_WSD1-like"/>
</dbReference>
<dbReference type="PANTHER" id="PTHR31650:SF50">
    <property type="entry name" value="WAX ESTER SYNTHASE_DIACYLGLYCEROL ACYLTRANSFERASE 3"/>
    <property type="match status" value="1"/>
</dbReference>
<evidence type="ECO:0000313" key="2">
    <source>
        <dbReference type="Proteomes" id="UP000266723"/>
    </source>
</evidence>
<gene>
    <name evidence="1" type="ORF">DY000_02058767</name>
</gene>
<reference evidence="1 2" key="1">
    <citation type="journal article" date="2020" name="BMC Genomics">
        <title>Intraspecific diversification of the crop wild relative Brassica cretica Lam. using demographic model selection.</title>
        <authorList>
            <person name="Kioukis A."/>
            <person name="Michalopoulou V.A."/>
            <person name="Briers L."/>
            <person name="Pirintsos S."/>
            <person name="Studholme D.J."/>
            <person name="Pavlidis P."/>
            <person name="Sarris P.F."/>
        </authorList>
    </citation>
    <scope>NUCLEOTIDE SEQUENCE [LARGE SCALE GENOMIC DNA]</scope>
    <source>
        <strain evidence="2">cv. PFS-1207/04</strain>
    </source>
</reference>
<name>A0ABQ7ATB6_BRACR</name>
<evidence type="ECO:0000313" key="1">
    <source>
        <dbReference type="EMBL" id="KAF3517268.1"/>
    </source>
</evidence>